<dbReference type="PANTHER" id="PTHR19143">
    <property type="entry name" value="FIBRINOGEN/TENASCIN/ANGIOPOEITIN"/>
    <property type="match status" value="1"/>
</dbReference>
<dbReference type="eggNOG" id="KOG2579">
    <property type="taxonomic scope" value="Eukaryota"/>
</dbReference>
<dbReference type="PhylomeDB" id="T1JG82"/>
<reference evidence="6" key="1">
    <citation type="submission" date="2011-05" db="EMBL/GenBank/DDBJ databases">
        <authorList>
            <person name="Richards S.R."/>
            <person name="Qu J."/>
            <person name="Jiang H."/>
            <person name="Jhangiani S.N."/>
            <person name="Agravi P."/>
            <person name="Goodspeed R."/>
            <person name="Gross S."/>
            <person name="Mandapat C."/>
            <person name="Jackson L."/>
            <person name="Mathew T."/>
            <person name="Pu L."/>
            <person name="Thornton R."/>
            <person name="Saada N."/>
            <person name="Wilczek-Boney K.B."/>
            <person name="Lee S."/>
            <person name="Kovar C."/>
            <person name="Wu Y."/>
            <person name="Scherer S.E."/>
            <person name="Worley K.C."/>
            <person name="Muzny D.M."/>
            <person name="Gibbs R."/>
        </authorList>
    </citation>
    <scope>NUCLEOTIDE SEQUENCE</scope>
    <source>
        <strain evidence="6">Brora</strain>
    </source>
</reference>
<protein>
    <recommendedName>
        <fullName evidence="4">Fibrinogen C-terminal domain-containing protein</fullName>
    </recommendedName>
</protein>
<dbReference type="InterPro" id="IPR050373">
    <property type="entry name" value="Fibrinogen_C-term_domain"/>
</dbReference>
<name>T1JG82_STRMM</name>
<keyword evidence="1" id="KW-1015">Disulfide bond</keyword>
<dbReference type="AlphaFoldDB" id="T1JG82"/>
<keyword evidence="3" id="KW-0732">Signal</keyword>
<dbReference type="InterPro" id="IPR002181">
    <property type="entry name" value="Fibrinogen_a/b/g_C_dom"/>
</dbReference>
<dbReference type="InterPro" id="IPR020837">
    <property type="entry name" value="Fibrinogen_CS"/>
</dbReference>
<proteinExistence type="predicted"/>
<dbReference type="NCBIfam" id="NF040941">
    <property type="entry name" value="GGGWT_bact"/>
    <property type="match status" value="1"/>
</dbReference>
<dbReference type="GO" id="GO:0005615">
    <property type="term" value="C:extracellular space"/>
    <property type="evidence" value="ECO:0007669"/>
    <property type="project" value="TreeGrafter"/>
</dbReference>
<dbReference type="Gene3D" id="3.90.215.10">
    <property type="entry name" value="Gamma Fibrinogen, chain A, domain 1"/>
    <property type="match status" value="1"/>
</dbReference>
<evidence type="ECO:0000313" key="6">
    <source>
        <dbReference type="Proteomes" id="UP000014500"/>
    </source>
</evidence>
<feature type="domain" description="Fibrinogen C-terminal" evidence="4">
    <location>
        <begin position="18"/>
        <end position="236"/>
    </location>
</feature>
<dbReference type="GO" id="GO:0030246">
    <property type="term" value="F:carbohydrate binding"/>
    <property type="evidence" value="ECO:0007669"/>
    <property type="project" value="UniProtKB-ARBA"/>
</dbReference>
<organism evidence="5 6">
    <name type="scientific">Strigamia maritima</name>
    <name type="common">European centipede</name>
    <name type="synonym">Geophilus maritimus</name>
    <dbReference type="NCBI Taxonomy" id="126957"/>
    <lineage>
        <taxon>Eukaryota</taxon>
        <taxon>Metazoa</taxon>
        <taxon>Ecdysozoa</taxon>
        <taxon>Arthropoda</taxon>
        <taxon>Myriapoda</taxon>
        <taxon>Chilopoda</taxon>
        <taxon>Pleurostigmophora</taxon>
        <taxon>Geophilomorpha</taxon>
        <taxon>Linotaeniidae</taxon>
        <taxon>Strigamia</taxon>
    </lineage>
</organism>
<reference evidence="5" key="2">
    <citation type="submission" date="2015-02" db="UniProtKB">
        <authorList>
            <consortium name="EnsemblMetazoa"/>
        </authorList>
    </citation>
    <scope>IDENTIFICATION</scope>
</reference>
<keyword evidence="6" id="KW-1185">Reference proteome</keyword>
<dbReference type="CDD" id="cd00087">
    <property type="entry name" value="FReD"/>
    <property type="match status" value="1"/>
</dbReference>
<evidence type="ECO:0000259" key="4">
    <source>
        <dbReference type="PROSITE" id="PS51406"/>
    </source>
</evidence>
<dbReference type="SUPFAM" id="SSF56496">
    <property type="entry name" value="Fibrinogen C-terminal domain-like"/>
    <property type="match status" value="1"/>
</dbReference>
<feature type="chain" id="PRO_5004590488" description="Fibrinogen C-terminal domain-containing protein" evidence="3">
    <location>
        <begin position="21"/>
        <end position="242"/>
    </location>
</feature>
<sequence>MNSILIVTSFLALFTLDCASIQTPSSCAELLIQGNTQSGIYTIFPKSWYSTFPFRVYCDMETDGGGWTLLQRRDDYEIRENFYRNWHDYKIGFGHLDKEFWLGNQYIYYLTNQDHTTLRVDLGDFEGNSRKAEYSQFQILNEDNNYKIVISGYHGDAGDSLALSGAIFTTLDRNDENSCSKVYKGGWWYSKCHTANLNGLYLKGNHSSFADGIEWKSWLGYHYSLKITEMKIRPTNFSPQSH</sequence>
<dbReference type="InterPro" id="IPR036056">
    <property type="entry name" value="Fibrinogen-like_C"/>
</dbReference>
<dbReference type="OMA" id="CRGAQES"/>
<dbReference type="SMART" id="SM00186">
    <property type="entry name" value="FBG"/>
    <property type="match status" value="1"/>
</dbReference>
<dbReference type="InterPro" id="IPR014716">
    <property type="entry name" value="Fibrinogen_a/b/g_C_1"/>
</dbReference>
<accession>T1JG82</accession>
<evidence type="ECO:0000256" key="1">
    <source>
        <dbReference type="ARBA" id="ARBA00023157"/>
    </source>
</evidence>
<dbReference type="Proteomes" id="UP000014500">
    <property type="component" value="Unassembled WGS sequence"/>
</dbReference>
<feature type="signal peptide" evidence="3">
    <location>
        <begin position="1"/>
        <end position="20"/>
    </location>
</feature>
<dbReference type="EnsemblMetazoa" id="SMAR012853-RA">
    <property type="protein sequence ID" value="SMAR012853-PA"/>
    <property type="gene ID" value="SMAR012853"/>
</dbReference>
<comment type="function">
    <text evidence="2">Lectin involved in innate immunity. Agglutinates all types of human erythrocytes, Gram-positive and Gram-negative bacteria. Has a stronger agglutinating activity towards Gram-negative bacteria than towards Gram-positive bacteria. Specifically recognizes acetyl group-containing substances on agglutinated cells. The hemagglutinating activity was inhibited by EDTA, acetyl group-containing mono- and disaccharides, N-acetyl derivatives of amino acids, other acetyl group-containing substances, propionamide and benzamide. Enhances the antimicrobial activity of big defensin against Gram-positive bacteria but not against Gram-negative bacteria.</text>
</comment>
<evidence type="ECO:0000313" key="5">
    <source>
        <dbReference type="EnsemblMetazoa" id="SMAR012853-PA"/>
    </source>
</evidence>
<dbReference type="Pfam" id="PF00147">
    <property type="entry name" value="Fibrinogen_C"/>
    <property type="match status" value="1"/>
</dbReference>
<dbReference type="STRING" id="126957.T1JG82"/>
<dbReference type="FunFam" id="3.90.215.10:FF:000001">
    <property type="entry name" value="Tenascin isoform 1"/>
    <property type="match status" value="1"/>
</dbReference>
<dbReference type="PROSITE" id="PS51406">
    <property type="entry name" value="FIBRINOGEN_C_2"/>
    <property type="match status" value="1"/>
</dbReference>
<dbReference type="PROSITE" id="PS00514">
    <property type="entry name" value="FIBRINOGEN_C_1"/>
    <property type="match status" value="1"/>
</dbReference>
<dbReference type="HOGENOM" id="CLU_038628_6_0_1"/>
<evidence type="ECO:0000256" key="3">
    <source>
        <dbReference type="SAM" id="SignalP"/>
    </source>
</evidence>
<evidence type="ECO:0000256" key="2">
    <source>
        <dbReference type="ARBA" id="ARBA00053344"/>
    </source>
</evidence>
<dbReference type="EMBL" id="JH432195">
    <property type="status" value="NOT_ANNOTATED_CDS"/>
    <property type="molecule type" value="Genomic_DNA"/>
</dbReference>